<dbReference type="OrthoDB" id="10053386at2759"/>
<dbReference type="AlphaFoldDB" id="A0A4Y2R7N5"/>
<evidence type="ECO:0000313" key="1">
    <source>
        <dbReference type="EMBL" id="GBN70815.1"/>
    </source>
</evidence>
<keyword evidence="2" id="KW-1185">Reference proteome</keyword>
<gene>
    <name evidence="1" type="ORF">AVEN_171777_1</name>
</gene>
<reference evidence="1 2" key="1">
    <citation type="journal article" date="2019" name="Sci. Rep.">
        <title>Orb-weaving spider Araneus ventricosus genome elucidates the spidroin gene catalogue.</title>
        <authorList>
            <person name="Kono N."/>
            <person name="Nakamura H."/>
            <person name="Ohtoshi R."/>
            <person name="Moran D.A.P."/>
            <person name="Shinohara A."/>
            <person name="Yoshida Y."/>
            <person name="Fujiwara M."/>
            <person name="Mori M."/>
            <person name="Tomita M."/>
            <person name="Arakawa K."/>
        </authorList>
    </citation>
    <scope>NUCLEOTIDE SEQUENCE [LARGE SCALE GENOMIC DNA]</scope>
</reference>
<comment type="caution">
    <text evidence="1">The sequence shown here is derived from an EMBL/GenBank/DDBJ whole genome shotgun (WGS) entry which is preliminary data.</text>
</comment>
<proteinExistence type="predicted"/>
<dbReference type="EMBL" id="BGPR01015837">
    <property type="protein sequence ID" value="GBN70815.1"/>
    <property type="molecule type" value="Genomic_DNA"/>
</dbReference>
<protein>
    <submittedName>
        <fullName evidence="1">Uncharacterized protein</fullName>
    </submittedName>
</protein>
<name>A0A4Y2R7N5_ARAVE</name>
<evidence type="ECO:0000313" key="2">
    <source>
        <dbReference type="Proteomes" id="UP000499080"/>
    </source>
</evidence>
<organism evidence="1 2">
    <name type="scientific">Araneus ventricosus</name>
    <name type="common">Orbweaver spider</name>
    <name type="synonym">Epeira ventricosa</name>
    <dbReference type="NCBI Taxonomy" id="182803"/>
    <lineage>
        <taxon>Eukaryota</taxon>
        <taxon>Metazoa</taxon>
        <taxon>Ecdysozoa</taxon>
        <taxon>Arthropoda</taxon>
        <taxon>Chelicerata</taxon>
        <taxon>Arachnida</taxon>
        <taxon>Araneae</taxon>
        <taxon>Araneomorphae</taxon>
        <taxon>Entelegynae</taxon>
        <taxon>Araneoidea</taxon>
        <taxon>Araneidae</taxon>
        <taxon>Araneus</taxon>
    </lineage>
</organism>
<accession>A0A4Y2R7N5</accession>
<sequence>MRYLTVNGLRCITFQQACQEYGLSGGDQQWHDALNEAAQFQSPETVAHAVRNDLWLWRSGGCSRFMGAASSFSLQRTLCIVILEQTDLTMHLQILRTAYILTL</sequence>
<dbReference type="Proteomes" id="UP000499080">
    <property type="component" value="Unassembled WGS sequence"/>
</dbReference>